<name>A0A5N8WMV3_9ACTN</name>
<keyword evidence="3" id="KW-1185">Reference proteome</keyword>
<evidence type="ECO:0000313" key="2">
    <source>
        <dbReference type="EMBL" id="MPY48771.1"/>
    </source>
</evidence>
<dbReference type="AlphaFoldDB" id="A0A5N8WMV3"/>
<dbReference type="PANTHER" id="PTHR33516">
    <property type="entry name" value="LEXA REPRESSOR"/>
    <property type="match status" value="1"/>
</dbReference>
<feature type="domain" description="LexA repressor DNA-binding" evidence="1">
    <location>
        <begin position="9"/>
        <end position="70"/>
    </location>
</feature>
<dbReference type="RefSeq" id="WP_152860942.1">
    <property type="nucleotide sequence ID" value="NZ_VMNX01000022.1"/>
</dbReference>
<dbReference type="Pfam" id="PF01726">
    <property type="entry name" value="LexA_DNA_bind"/>
    <property type="match status" value="1"/>
</dbReference>
<dbReference type="InterPro" id="IPR036390">
    <property type="entry name" value="WH_DNA-bd_sf"/>
</dbReference>
<protein>
    <submittedName>
        <fullName evidence="2">MarR family transcriptional regulator</fullName>
    </submittedName>
</protein>
<accession>A0A5N8WMV3</accession>
<sequence length="74" mass="8532">MANHKVDYLTSTQERMLRCIRESIADRGESPTMQEIGKQFGLSSTSSVHYHLRRIEELGYIAREPGRPRGIRLT</sequence>
<proteinExistence type="predicted"/>
<dbReference type="Gene3D" id="1.10.10.10">
    <property type="entry name" value="Winged helix-like DNA-binding domain superfamily/Winged helix DNA-binding domain"/>
    <property type="match status" value="1"/>
</dbReference>
<organism evidence="2 3">
    <name type="scientific">Streptomyces acidicola</name>
    <dbReference type="NCBI Taxonomy" id="2596892"/>
    <lineage>
        <taxon>Bacteria</taxon>
        <taxon>Bacillati</taxon>
        <taxon>Actinomycetota</taxon>
        <taxon>Actinomycetes</taxon>
        <taxon>Kitasatosporales</taxon>
        <taxon>Streptomycetaceae</taxon>
        <taxon>Streptomyces</taxon>
    </lineage>
</organism>
<dbReference type="GO" id="GO:0006508">
    <property type="term" value="P:proteolysis"/>
    <property type="evidence" value="ECO:0007669"/>
    <property type="project" value="InterPro"/>
</dbReference>
<evidence type="ECO:0000313" key="3">
    <source>
        <dbReference type="Proteomes" id="UP000373149"/>
    </source>
</evidence>
<dbReference type="GO" id="GO:0004252">
    <property type="term" value="F:serine-type endopeptidase activity"/>
    <property type="evidence" value="ECO:0007669"/>
    <property type="project" value="InterPro"/>
</dbReference>
<evidence type="ECO:0000259" key="1">
    <source>
        <dbReference type="Pfam" id="PF01726"/>
    </source>
</evidence>
<dbReference type="InterPro" id="IPR036388">
    <property type="entry name" value="WH-like_DNA-bd_sf"/>
</dbReference>
<dbReference type="InterPro" id="IPR006199">
    <property type="entry name" value="LexA_DNA-bd_dom"/>
</dbReference>
<reference evidence="2 3" key="1">
    <citation type="submission" date="2019-09" db="EMBL/GenBank/DDBJ databases">
        <authorList>
            <person name="Duangmal K."/>
            <person name="Teo W.F.A."/>
            <person name="Lipun K."/>
        </authorList>
    </citation>
    <scope>NUCLEOTIDE SEQUENCE [LARGE SCALE GENOMIC DNA]</scope>
    <source>
        <strain evidence="2 3">K1PN6</strain>
    </source>
</reference>
<comment type="caution">
    <text evidence="2">The sequence shown here is derived from an EMBL/GenBank/DDBJ whole genome shotgun (WGS) entry which is preliminary data.</text>
</comment>
<dbReference type="PANTHER" id="PTHR33516:SF2">
    <property type="entry name" value="LEXA REPRESSOR-RELATED"/>
    <property type="match status" value="1"/>
</dbReference>
<gene>
    <name evidence="2" type="ORF">FPZ41_09395</name>
</gene>
<dbReference type="EMBL" id="VMNX01000022">
    <property type="protein sequence ID" value="MPY48771.1"/>
    <property type="molecule type" value="Genomic_DNA"/>
</dbReference>
<dbReference type="SUPFAM" id="SSF46785">
    <property type="entry name" value="Winged helix' DNA-binding domain"/>
    <property type="match status" value="1"/>
</dbReference>
<dbReference type="Proteomes" id="UP000373149">
    <property type="component" value="Unassembled WGS sequence"/>
</dbReference>
<dbReference type="InterPro" id="IPR050077">
    <property type="entry name" value="LexA_repressor"/>
</dbReference>